<dbReference type="HOGENOM" id="CLU_744571_0_0_1"/>
<reference evidence="2" key="1">
    <citation type="submission" date="2015-05" db="UniProtKB">
        <authorList>
            <consortium name="EnsemblMetazoa"/>
        </authorList>
    </citation>
    <scope>IDENTIFICATION</scope>
</reference>
<dbReference type="AlphaFoldDB" id="T1HRW4"/>
<dbReference type="EMBL" id="ACPB03009395">
    <property type="status" value="NOT_ANNOTATED_CDS"/>
    <property type="molecule type" value="Genomic_DNA"/>
</dbReference>
<name>T1HRW4_RHOPR</name>
<dbReference type="EnsemblMetazoa" id="RPRC006784-RA">
    <property type="protein sequence ID" value="RPRC006784-PA"/>
    <property type="gene ID" value="RPRC006784"/>
</dbReference>
<dbReference type="Proteomes" id="UP000015103">
    <property type="component" value="Unassembled WGS sequence"/>
</dbReference>
<dbReference type="InParanoid" id="T1HRW4"/>
<feature type="compositionally biased region" description="Basic and acidic residues" evidence="1">
    <location>
        <begin position="292"/>
        <end position="301"/>
    </location>
</feature>
<evidence type="ECO:0000313" key="2">
    <source>
        <dbReference type="EnsemblMetazoa" id="RPRC006784-PA"/>
    </source>
</evidence>
<proteinExistence type="predicted"/>
<feature type="region of interest" description="Disordered" evidence="1">
    <location>
        <begin position="345"/>
        <end position="372"/>
    </location>
</feature>
<dbReference type="GeneID" id="141455006"/>
<keyword evidence="3" id="KW-1185">Reference proteome</keyword>
<feature type="region of interest" description="Disordered" evidence="1">
    <location>
        <begin position="219"/>
        <end position="246"/>
    </location>
</feature>
<feature type="compositionally biased region" description="Basic and acidic residues" evidence="1">
    <location>
        <begin position="363"/>
        <end position="372"/>
    </location>
</feature>
<feature type="compositionally biased region" description="Basic residues" evidence="1">
    <location>
        <begin position="279"/>
        <end position="291"/>
    </location>
</feature>
<dbReference type="RefSeq" id="XP_073985903.1">
    <property type="nucleotide sequence ID" value="XM_074129802.1"/>
</dbReference>
<protein>
    <submittedName>
        <fullName evidence="2">Uncharacterized protein</fullName>
    </submittedName>
</protein>
<accession>T1HRW4</accession>
<feature type="compositionally biased region" description="Basic and acidic residues" evidence="1">
    <location>
        <begin position="8"/>
        <end position="18"/>
    </location>
</feature>
<evidence type="ECO:0000256" key="1">
    <source>
        <dbReference type="SAM" id="MobiDB-lite"/>
    </source>
</evidence>
<dbReference type="VEuPathDB" id="VectorBase:RPRC006784"/>
<sequence length="372" mass="43280">MKPSLDAENSKNVEDAENHITMGALYSRLTRNETQGGDDDDDDDMNNSKDGNNNKKRKIHNEEDDYKSRSPTPVKNRNEGYKRKLRKKLSETKIRRSERLKEKNDRKNNNNMATKTRRTRQKQNKTELGKDDVLKIVEVVVSNTLNRNKFTLKKYYKNHRDNNNKRIPFQYKSRRKKPSDSFTCACTATMKSGNSSSPKSIFTCNCPSTLPSIQTAVKPTIGYKQNSPNRRRPNNTSSYSELTPRNSTTTSKVIKWCKCKDYYQEILHKNVPNLTDSKQKRKPQQNKARQKRLNERRSSLDDDHDDDDDDDYCVCYDVADAVTENNNLESNNEYYSNLSEDILDNSRNATKNQPKFRATKQSEVSKDKKEEE</sequence>
<organism evidence="2 3">
    <name type="scientific">Rhodnius prolixus</name>
    <name type="common">Triatomid bug</name>
    <dbReference type="NCBI Taxonomy" id="13249"/>
    <lineage>
        <taxon>Eukaryota</taxon>
        <taxon>Metazoa</taxon>
        <taxon>Ecdysozoa</taxon>
        <taxon>Arthropoda</taxon>
        <taxon>Hexapoda</taxon>
        <taxon>Insecta</taxon>
        <taxon>Pterygota</taxon>
        <taxon>Neoptera</taxon>
        <taxon>Paraneoptera</taxon>
        <taxon>Hemiptera</taxon>
        <taxon>Heteroptera</taxon>
        <taxon>Panheteroptera</taxon>
        <taxon>Cimicomorpha</taxon>
        <taxon>Reduviidae</taxon>
        <taxon>Triatominae</taxon>
        <taxon>Rhodnius</taxon>
    </lineage>
</organism>
<feature type="compositionally biased region" description="Acidic residues" evidence="1">
    <location>
        <begin position="36"/>
        <end position="45"/>
    </location>
</feature>
<feature type="region of interest" description="Disordered" evidence="1">
    <location>
        <begin position="273"/>
        <end position="306"/>
    </location>
</feature>
<evidence type="ECO:0000313" key="3">
    <source>
        <dbReference type="Proteomes" id="UP000015103"/>
    </source>
</evidence>
<feature type="compositionally biased region" description="Basic and acidic residues" evidence="1">
    <location>
        <begin position="76"/>
        <end position="108"/>
    </location>
</feature>
<feature type="region of interest" description="Disordered" evidence="1">
    <location>
        <begin position="1"/>
        <end position="127"/>
    </location>
</feature>